<reference evidence="1" key="1">
    <citation type="journal article" date="2021" name="G3 (Bethesda)">
        <title>Genome and transcriptome analysis of the beet armyworm Spodoptera exigua reveals targets for pest control. .</title>
        <authorList>
            <person name="Simon S."/>
            <person name="Breeschoten T."/>
            <person name="Jansen H.J."/>
            <person name="Dirks R.P."/>
            <person name="Schranz M.E."/>
            <person name="Ros V.I.D."/>
        </authorList>
    </citation>
    <scope>NUCLEOTIDE SEQUENCE</scope>
    <source>
        <strain evidence="1">TB_SE_WUR_2020</strain>
    </source>
</reference>
<gene>
    <name evidence="1" type="ORF">HF086_016803</name>
</gene>
<dbReference type="InterPro" id="IPR036188">
    <property type="entry name" value="FAD/NAD-bd_sf"/>
</dbReference>
<dbReference type="Proteomes" id="UP000814243">
    <property type="component" value="Unassembled WGS sequence"/>
</dbReference>
<dbReference type="AlphaFoldDB" id="A0A922SIP9"/>
<protein>
    <submittedName>
        <fullName evidence="1">Uncharacterized protein</fullName>
    </submittedName>
</protein>
<name>A0A922SIP9_SPOEX</name>
<sequence length="158" mass="17680">MCRCANYVRVLQAGDAASYYSQWKDTRLRVEHYINAEEQGHIAGANMAGYWIPCNMEPNYWVKLGEMLQMEVVGEAGACLPIVGLFKDCSDEASIQEADELVGGTGKKRKCFINKSILRAKPTYHDINLLAELLGFPETHCVYKKAEEIIDTGPCLTK</sequence>
<dbReference type="EMBL" id="JACEFF010000396">
    <property type="protein sequence ID" value="KAH9638478.1"/>
    <property type="molecule type" value="Genomic_DNA"/>
</dbReference>
<evidence type="ECO:0000313" key="1">
    <source>
        <dbReference type="EMBL" id="KAH9638478.1"/>
    </source>
</evidence>
<accession>A0A922SIP9</accession>
<proteinExistence type="predicted"/>
<organism evidence="1 2">
    <name type="scientific">Spodoptera exigua</name>
    <name type="common">Beet armyworm</name>
    <name type="synonym">Noctua fulgens</name>
    <dbReference type="NCBI Taxonomy" id="7107"/>
    <lineage>
        <taxon>Eukaryota</taxon>
        <taxon>Metazoa</taxon>
        <taxon>Ecdysozoa</taxon>
        <taxon>Arthropoda</taxon>
        <taxon>Hexapoda</taxon>
        <taxon>Insecta</taxon>
        <taxon>Pterygota</taxon>
        <taxon>Neoptera</taxon>
        <taxon>Endopterygota</taxon>
        <taxon>Lepidoptera</taxon>
        <taxon>Glossata</taxon>
        <taxon>Ditrysia</taxon>
        <taxon>Noctuoidea</taxon>
        <taxon>Noctuidae</taxon>
        <taxon>Amphipyrinae</taxon>
        <taxon>Spodoptera</taxon>
    </lineage>
</organism>
<dbReference type="Gene3D" id="3.50.50.60">
    <property type="entry name" value="FAD/NAD(P)-binding domain"/>
    <property type="match status" value="1"/>
</dbReference>
<evidence type="ECO:0000313" key="2">
    <source>
        <dbReference type="Proteomes" id="UP000814243"/>
    </source>
</evidence>
<comment type="caution">
    <text evidence="1">The sequence shown here is derived from an EMBL/GenBank/DDBJ whole genome shotgun (WGS) entry which is preliminary data.</text>
</comment>